<keyword evidence="1" id="KW-0732">Signal</keyword>
<proteinExistence type="predicted"/>
<dbReference type="EMBL" id="VSIX01000033">
    <property type="protein sequence ID" value="TYB31460.1"/>
    <property type="molecule type" value="Genomic_DNA"/>
</dbReference>
<accession>A0A5D0MJ49</accession>
<evidence type="ECO:0000256" key="1">
    <source>
        <dbReference type="ARBA" id="ARBA00022729"/>
    </source>
</evidence>
<protein>
    <submittedName>
        <fullName evidence="3">Thioredoxin family protein</fullName>
    </submittedName>
</protein>
<organism evidence="3 4">
    <name type="scientific">Candidatus Mcinerneyibacterium aminivorans</name>
    <dbReference type="NCBI Taxonomy" id="2703815"/>
    <lineage>
        <taxon>Bacteria</taxon>
        <taxon>Candidatus Macinerneyibacteriota</taxon>
        <taxon>Candidatus Mcinerneyibacteria</taxon>
        <taxon>Candidatus Mcinerneyibacteriales</taxon>
        <taxon>Candidatus Mcinerneyibacteriaceae</taxon>
        <taxon>Candidatus Mcinerneyibacterium</taxon>
    </lineage>
</organism>
<reference evidence="3" key="1">
    <citation type="submission" date="2019-08" db="EMBL/GenBank/DDBJ databases">
        <title>Genomic characterization of a novel candidate phylum (ARYD3) from a high temperature, high salinity tertiary oil reservoir in north central Oklahoma, USA.</title>
        <authorList>
            <person name="Youssef N.H."/>
            <person name="Yadav A."/>
            <person name="Elshahed M.S."/>
        </authorList>
    </citation>
    <scope>NUCLEOTIDE SEQUENCE [LARGE SCALE GENOMIC DNA]</scope>
    <source>
        <strain evidence="3">ARYD3</strain>
    </source>
</reference>
<sequence>MKKILALILFFIFIFSYISAEVNWIDYNKSREISKKQNKTILLYFYSTNCPYCQKMEDEIFADKSISGIINENFIPVKINLQKNETIDKGGQFETTLELARHYQVRGTPNTYFIDFENNPLTRVPGFAPPKTFKILLNYIASESYKNIEWKEYYNKRK</sequence>
<evidence type="ECO:0000313" key="3">
    <source>
        <dbReference type="EMBL" id="TYB31460.1"/>
    </source>
</evidence>
<dbReference type="InterPro" id="IPR012336">
    <property type="entry name" value="Thioredoxin-like_fold"/>
</dbReference>
<evidence type="ECO:0000259" key="2">
    <source>
        <dbReference type="Pfam" id="PF13098"/>
    </source>
</evidence>
<dbReference type="InterPro" id="IPR036249">
    <property type="entry name" value="Thioredoxin-like_sf"/>
</dbReference>
<evidence type="ECO:0000313" key="4">
    <source>
        <dbReference type="Proteomes" id="UP000324143"/>
    </source>
</evidence>
<dbReference type="SUPFAM" id="SSF52833">
    <property type="entry name" value="Thioredoxin-like"/>
    <property type="match status" value="1"/>
</dbReference>
<dbReference type="PROSITE" id="PS00194">
    <property type="entry name" value="THIOREDOXIN_1"/>
    <property type="match status" value="1"/>
</dbReference>
<dbReference type="AlphaFoldDB" id="A0A5D0MJ49"/>
<dbReference type="PANTHER" id="PTHR15337">
    <property type="entry name" value="ANTERIOR GRADIENT PROTEIN-RELATED"/>
    <property type="match status" value="1"/>
</dbReference>
<comment type="caution">
    <text evidence="3">The sequence shown here is derived from an EMBL/GenBank/DDBJ whole genome shotgun (WGS) entry which is preliminary data.</text>
</comment>
<dbReference type="Proteomes" id="UP000324143">
    <property type="component" value="Unassembled WGS sequence"/>
</dbReference>
<dbReference type="Pfam" id="PF13098">
    <property type="entry name" value="Thioredoxin_2"/>
    <property type="match status" value="1"/>
</dbReference>
<keyword evidence="4" id="KW-1185">Reference proteome</keyword>
<dbReference type="InterPro" id="IPR017937">
    <property type="entry name" value="Thioredoxin_CS"/>
</dbReference>
<dbReference type="Gene3D" id="3.40.30.10">
    <property type="entry name" value="Glutaredoxin"/>
    <property type="match status" value="1"/>
</dbReference>
<dbReference type="PANTHER" id="PTHR15337:SF11">
    <property type="entry name" value="THIOREDOXIN DOMAIN-CONTAINING PROTEIN"/>
    <property type="match status" value="1"/>
</dbReference>
<feature type="domain" description="Thioredoxin-like fold" evidence="2">
    <location>
        <begin position="35"/>
        <end position="137"/>
    </location>
</feature>
<dbReference type="InterPro" id="IPR051099">
    <property type="entry name" value="AGR/TXD"/>
</dbReference>
<name>A0A5D0MJ49_9BACT</name>
<gene>
    <name evidence="3" type="ORF">FXF47_03860</name>
</gene>